<name>A0A6C0BQB6_9ZZZZ</name>
<proteinExistence type="predicted"/>
<reference evidence="1" key="1">
    <citation type="journal article" date="2020" name="Nature">
        <title>Giant virus diversity and host interactions through global metagenomics.</title>
        <authorList>
            <person name="Schulz F."/>
            <person name="Roux S."/>
            <person name="Paez-Espino D."/>
            <person name="Jungbluth S."/>
            <person name="Walsh D.A."/>
            <person name="Denef V.J."/>
            <person name="McMahon K.D."/>
            <person name="Konstantinidis K.T."/>
            <person name="Eloe-Fadrosh E.A."/>
            <person name="Kyrpides N.C."/>
            <person name="Woyke T."/>
        </authorList>
    </citation>
    <scope>NUCLEOTIDE SEQUENCE</scope>
    <source>
        <strain evidence="1">GVMAG-M-3300018416-26</strain>
    </source>
</reference>
<organism evidence="1">
    <name type="scientific">viral metagenome</name>
    <dbReference type="NCBI Taxonomy" id="1070528"/>
    <lineage>
        <taxon>unclassified sequences</taxon>
        <taxon>metagenomes</taxon>
        <taxon>organismal metagenomes</taxon>
    </lineage>
</organism>
<dbReference type="EMBL" id="MN739217">
    <property type="protein sequence ID" value="QHS94172.1"/>
    <property type="molecule type" value="Genomic_DNA"/>
</dbReference>
<dbReference type="AlphaFoldDB" id="A0A6C0BQB6"/>
<accession>A0A6C0BQB6</accession>
<evidence type="ECO:0000313" key="1">
    <source>
        <dbReference type="EMBL" id="QHS94172.1"/>
    </source>
</evidence>
<protein>
    <submittedName>
        <fullName evidence="1">Uncharacterized protein</fullName>
    </submittedName>
</protein>
<sequence length="190" mass="22697">MTLDIDSIEILFKFNNNVCFPKTEFIKLFEFLKTKPCKKLTNFFTKTVYKEYHKDLVFEQVYDVFKDFFNHKLPSKETVNNYIPVSIDDDNIFYKLLELPQTIVNIYKKKGFSLYSFPSTSDLYESVCEHRITFKINNRIYLNLCKVEYMSELGSVRYFVNIHYHNKENCDVNSDIDLIKEVSNIITSFE</sequence>